<reference evidence="2" key="1">
    <citation type="journal article" date="2019" name="Int. J. Syst. Evol. Microbiol.">
        <title>The Global Catalogue of Microorganisms (GCM) 10K type strain sequencing project: providing services to taxonomists for standard genome sequencing and annotation.</title>
        <authorList>
            <consortium name="The Broad Institute Genomics Platform"/>
            <consortium name="The Broad Institute Genome Sequencing Center for Infectious Disease"/>
            <person name="Wu L."/>
            <person name="Ma J."/>
        </authorList>
    </citation>
    <scope>NUCLEOTIDE SEQUENCE [LARGE SCALE GENOMIC DNA]</scope>
    <source>
        <strain evidence="2">JCM 30346</strain>
    </source>
</reference>
<dbReference type="EMBL" id="JBHSRF010000009">
    <property type="protein sequence ID" value="MFC6081431.1"/>
    <property type="molecule type" value="Genomic_DNA"/>
</dbReference>
<dbReference type="Proteomes" id="UP001596137">
    <property type="component" value="Unassembled WGS sequence"/>
</dbReference>
<organism evidence="1 2">
    <name type="scientific">Sphaerisporangium aureirubrum</name>
    <dbReference type="NCBI Taxonomy" id="1544736"/>
    <lineage>
        <taxon>Bacteria</taxon>
        <taxon>Bacillati</taxon>
        <taxon>Actinomycetota</taxon>
        <taxon>Actinomycetes</taxon>
        <taxon>Streptosporangiales</taxon>
        <taxon>Streptosporangiaceae</taxon>
        <taxon>Sphaerisporangium</taxon>
    </lineage>
</organism>
<protein>
    <submittedName>
        <fullName evidence="1">Uncharacterized protein</fullName>
    </submittedName>
</protein>
<proteinExistence type="predicted"/>
<dbReference type="RefSeq" id="WP_380749295.1">
    <property type="nucleotide sequence ID" value="NZ_JBHSRF010000009.1"/>
</dbReference>
<name>A0ABW1NE88_9ACTN</name>
<accession>A0ABW1NE88</accession>
<sequence length="77" mass="8823">MSEMDVTGDGRPLDALDPLDEVADELEIEVPEADAVEQHRVIRADQREWPLEIRYDVDPADAVDQEREVDLGDDDYR</sequence>
<comment type="caution">
    <text evidence="1">The sequence shown here is derived from an EMBL/GenBank/DDBJ whole genome shotgun (WGS) entry which is preliminary data.</text>
</comment>
<gene>
    <name evidence="1" type="ORF">ACFP1K_09690</name>
</gene>
<evidence type="ECO:0000313" key="2">
    <source>
        <dbReference type="Proteomes" id="UP001596137"/>
    </source>
</evidence>
<keyword evidence="2" id="KW-1185">Reference proteome</keyword>
<evidence type="ECO:0000313" key="1">
    <source>
        <dbReference type="EMBL" id="MFC6081431.1"/>
    </source>
</evidence>